<sequence length="936" mass="104154">MKNMHAKLLLAVLIAAVFAPRQAKAQARRPVTITLDSARFDTLVQVVEHQTGVHFFYDATQTDSLVLTLSAVNESLEKVLTLALNKTGLFFSIDASGNVFITKGYALELGPPAFQPMDTAAFAAAGKGAAKPHRVQEPFTEPTSNEEQDATLREAVIQAKLFVVGEKSENPRPGTVTLAGYVRDAKTEEPVIGASIVVDHSQTGVATDQYGYYSLSLPRGRHVLYIQSIGMRDTRRQVQVNGEGRFNIEMQSQVIALRNVVISSEKASNIRSLTMGLQRLDIKAIKQVPVVFGEADILRVVQTLPGVKTVGEASTGLNVRGGSADQNLILLNDATIYNPAHFFGLFSSFNPELVKDVELYKSSIPAQYGGRLSSVLDVSTREGDKKEYAGSAGIGVLTSRLNLEGPLVKDKSSFIVGARTTYANWLLNLLPAQYKNSRASFYDINLGITHEINKRNTLFLTGYLSQDRFNLNSDTTYSYGNRNVSLKWKHIFSNKLNMEAATGFDRYQYRIDAVNNPVTASRLAFDVNQYYLKDQFKYYLSAKHTLAFGFQSIHYKLHPGTYTPVGSESLTVADTLQTERALESALFVSDDFKVTSAFSIEAGIRYSMFNFLGPSAVNDYAPGQPLTVGNMTGTTPYPSGKFIKTYSGPEYRVSARYSLGENTSIKASFNTGRQYIHMLSNTTAMAPTDIWKLSDTHIQPTTGEQYSLGLYQNFASNTIETSVEVYYRTMDDYLDYKDGAVLVMNHHIETDVMSTKGRAYGVEFLVRKQTGKLNGWLAYTYSRTQLRMNDPLAGEVINGGNWYPASYDEPHDVNLVGNYKVNHRFSVSLNTVYNTGRPITLPIGVFYYAGAERALYSDRNAYRIPDYFRMDLAMNIEGNHKIHQKTHNSWTIGVYNLTGRQNPYSVYFVSQNGVVNGYKLSIFGSAIPYINFNIRF</sequence>
<keyword evidence="7 8" id="KW-0998">Cell outer membrane</keyword>
<organism evidence="11 12">
    <name type="scientific">Dinghuibacter silviterrae</name>
    <dbReference type="NCBI Taxonomy" id="1539049"/>
    <lineage>
        <taxon>Bacteria</taxon>
        <taxon>Pseudomonadati</taxon>
        <taxon>Bacteroidota</taxon>
        <taxon>Chitinophagia</taxon>
        <taxon>Chitinophagales</taxon>
        <taxon>Chitinophagaceae</taxon>
        <taxon>Dinghuibacter</taxon>
    </lineage>
</organism>
<dbReference type="PROSITE" id="PS52016">
    <property type="entry name" value="TONB_DEPENDENT_REC_3"/>
    <property type="match status" value="1"/>
</dbReference>
<keyword evidence="5 9" id="KW-0732">Signal</keyword>
<evidence type="ECO:0000256" key="3">
    <source>
        <dbReference type="ARBA" id="ARBA00022452"/>
    </source>
</evidence>
<feature type="chain" id="PRO_5020277148" evidence="9">
    <location>
        <begin position="26"/>
        <end position="936"/>
    </location>
</feature>
<comment type="similarity">
    <text evidence="8">Belongs to the TonB-dependent receptor family.</text>
</comment>
<dbReference type="Pfam" id="PF07715">
    <property type="entry name" value="Plug"/>
    <property type="match status" value="1"/>
</dbReference>
<keyword evidence="4 8" id="KW-0812">Transmembrane</keyword>
<keyword evidence="11" id="KW-0675">Receptor</keyword>
<evidence type="ECO:0000256" key="5">
    <source>
        <dbReference type="ARBA" id="ARBA00022729"/>
    </source>
</evidence>
<dbReference type="Gene3D" id="2.60.40.1120">
    <property type="entry name" value="Carboxypeptidase-like, regulatory domain"/>
    <property type="match status" value="1"/>
</dbReference>
<evidence type="ECO:0000256" key="7">
    <source>
        <dbReference type="ARBA" id="ARBA00023237"/>
    </source>
</evidence>
<comment type="caution">
    <text evidence="11">The sequence shown here is derived from an EMBL/GenBank/DDBJ whole genome shotgun (WGS) entry which is preliminary data.</text>
</comment>
<evidence type="ECO:0000256" key="6">
    <source>
        <dbReference type="ARBA" id="ARBA00023136"/>
    </source>
</evidence>
<comment type="subcellular location">
    <subcellularLocation>
        <location evidence="1 8">Cell outer membrane</location>
        <topology evidence="1 8">Multi-pass membrane protein</topology>
    </subcellularLocation>
</comment>
<dbReference type="AlphaFoldDB" id="A0A4R8DSF9"/>
<evidence type="ECO:0000256" key="9">
    <source>
        <dbReference type="SAM" id="SignalP"/>
    </source>
</evidence>
<proteinExistence type="inferred from homology"/>
<feature type="domain" description="TonB-dependent receptor plug" evidence="10">
    <location>
        <begin position="294"/>
        <end position="371"/>
    </location>
</feature>
<dbReference type="PANTHER" id="PTHR30069">
    <property type="entry name" value="TONB-DEPENDENT OUTER MEMBRANE RECEPTOR"/>
    <property type="match status" value="1"/>
</dbReference>
<protein>
    <submittedName>
        <fullName evidence="11">Outer membrane receptor protein involved in Fe transport</fullName>
    </submittedName>
</protein>
<evidence type="ECO:0000313" key="11">
    <source>
        <dbReference type="EMBL" id="TDX00317.1"/>
    </source>
</evidence>
<dbReference type="SUPFAM" id="SSF56935">
    <property type="entry name" value="Porins"/>
    <property type="match status" value="1"/>
</dbReference>
<keyword evidence="6 8" id="KW-0472">Membrane</keyword>
<dbReference type="Proteomes" id="UP000294498">
    <property type="component" value="Unassembled WGS sequence"/>
</dbReference>
<dbReference type="GO" id="GO:0015344">
    <property type="term" value="F:siderophore uptake transmembrane transporter activity"/>
    <property type="evidence" value="ECO:0007669"/>
    <property type="project" value="TreeGrafter"/>
</dbReference>
<dbReference type="InterPro" id="IPR036942">
    <property type="entry name" value="Beta-barrel_TonB_sf"/>
</dbReference>
<keyword evidence="3 8" id="KW-1134">Transmembrane beta strand</keyword>
<evidence type="ECO:0000256" key="1">
    <source>
        <dbReference type="ARBA" id="ARBA00004571"/>
    </source>
</evidence>
<feature type="signal peptide" evidence="9">
    <location>
        <begin position="1"/>
        <end position="25"/>
    </location>
</feature>
<evidence type="ECO:0000256" key="2">
    <source>
        <dbReference type="ARBA" id="ARBA00022448"/>
    </source>
</evidence>
<evidence type="ECO:0000259" key="10">
    <source>
        <dbReference type="Pfam" id="PF07715"/>
    </source>
</evidence>
<dbReference type="Gene3D" id="2.40.170.20">
    <property type="entry name" value="TonB-dependent receptor, beta-barrel domain"/>
    <property type="match status" value="1"/>
</dbReference>
<evidence type="ECO:0000313" key="12">
    <source>
        <dbReference type="Proteomes" id="UP000294498"/>
    </source>
</evidence>
<dbReference type="SUPFAM" id="SSF49464">
    <property type="entry name" value="Carboxypeptidase regulatory domain-like"/>
    <property type="match status" value="1"/>
</dbReference>
<dbReference type="GO" id="GO:0044718">
    <property type="term" value="P:siderophore transmembrane transport"/>
    <property type="evidence" value="ECO:0007669"/>
    <property type="project" value="TreeGrafter"/>
</dbReference>
<dbReference type="Gene3D" id="2.170.130.10">
    <property type="entry name" value="TonB-dependent receptor, plug domain"/>
    <property type="match status" value="1"/>
</dbReference>
<dbReference type="InterPro" id="IPR037066">
    <property type="entry name" value="Plug_dom_sf"/>
</dbReference>
<dbReference type="GO" id="GO:0009279">
    <property type="term" value="C:cell outer membrane"/>
    <property type="evidence" value="ECO:0007669"/>
    <property type="project" value="UniProtKB-SubCell"/>
</dbReference>
<dbReference type="InterPro" id="IPR039426">
    <property type="entry name" value="TonB-dep_rcpt-like"/>
</dbReference>
<keyword evidence="12" id="KW-1185">Reference proteome</keyword>
<keyword evidence="2 8" id="KW-0813">Transport</keyword>
<evidence type="ECO:0000256" key="8">
    <source>
        <dbReference type="PROSITE-ProRule" id="PRU01360"/>
    </source>
</evidence>
<dbReference type="Pfam" id="PF13715">
    <property type="entry name" value="CarbopepD_reg_2"/>
    <property type="match status" value="1"/>
</dbReference>
<gene>
    <name evidence="11" type="ORF">EDB95_1338</name>
</gene>
<dbReference type="InterPro" id="IPR012910">
    <property type="entry name" value="Plug_dom"/>
</dbReference>
<dbReference type="PANTHER" id="PTHR30069:SF29">
    <property type="entry name" value="HEMOGLOBIN AND HEMOGLOBIN-HAPTOGLOBIN-BINDING PROTEIN 1-RELATED"/>
    <property type="match status" value="1"/>
</dbReference>
<reference evidence="11 12" key="1">
    <citation type="submission" date="2019-03" db="EMBL/GenBank/DDBJ databases">
        <title>Genomic Encyclopedia of Type Strains, Phase IV (KMG-IV): sequencing the most valuable type-strain genomes for metagenomic binning, comparative biology and taxonomic classification.</title>
        <authorList>
            <person name="Goeker M."/>
        </authorList>
    </citation>
    <scope>NUCLEOTIDE SEQUENCE [LARGE SCALE GENOMIC DNA]</scope>
    <source>
        <strain evidence="11 12">DSM 100059</strain>
    </source>
</reference>
<accession>A0A4R8DSF9</accession>
<dbReference type="InterPro" id="IPR008969">
    <property type="entry name" value="CarboxyPept-like_regulatory"/>
</dbReference>
<dbReference type="EMBL" id="SODV01000001">
    <property type="protein sequence ID" value="TDX00317.1"/>
    <property type="molecule type" value="Genomic_DNA"/>
</dbReference>
<evidence type="ECO:0000256" key="4">
    <source>
        <dbReference type="ARBA" id="ARBA00022692"/>
    </source>
</evidence>
<name>A0A4R8DSF9_9BACT</name>